<dbReference type="InterPro" id="IPR036915">
    <property type="entry name" value="Cyclin-like_sf"/>
</dbReference>
<dbReference type="STRING" id="50429.A0A2B4SWR8"/>
<dbReference type="EMBL" id="LSMT01000011">
    <property type="protein sequence ID" value="PFX33543.1"/>
    <property type="molecule type" value="Genomic_DNA"/>
</dbReference>
<dbReference type="GO" id="GO:0006357">
    <property type="term" value="P:regulation of transcription by RNA polymerase II"/>
    <property type="evidence" value="ECO:0007669"/>
    <property type="project" value="InterPro"/>
</dbReference>
<dbReference type="SUPFAM" id="SSF47954">
    <property type="entry name" value="Cyclin-like"/>
    <property type="match status" value="2"/>
</dbReference>
<dbReference type="SMART" id="SM00385">
    <property type="entry name" value="CYCLIN"/>
    <property type="match status" value="2"/>
</dbReference>
<accession>A0A2B4SWR8</accession>
<evidence type="ECO:0000256" key="5">
    <source>
        <dbReference type="ARBA" id="ARBA00023127"/>
    </source>
</evidence>
<dbReference type="PANTHER" id="PTHR10026">
    <property type="entry name" value="CYCLIN"/>
    <property type="match status" value="1"/>
</dbReference>
<comment type="subcellular location">
    <subcellularLocation>
        <location evidence="1">Nucleus</location>
    </subcellularLocation>
</comment>
<dbReference type="Gene3D" id="1.10.472.10">
    <property type="entry name" value="Cyclin-like"/>
    <property type="match status" value="2"/>
</dbReference>
<dbReference type="GO" id="GO:0016538">
    <property type="term" value="F:cyclin-dependent protein serine/threonine kinase regulator activity"/>
    <property type="evidence" value="ECO:0007669"/>
    <property type="project" value="InterPro"/>
</dbReference>
<dbReference type="Pfam" id="PF16899">
    <property type="entry name" value="Cyclin_C_2"/>
    <property type="match status" value="1"/>
</dbReference>
<dbReference type="InterPro" id="IPR013763">
    <property type="entry name" value="Cyclin-like_dom"/>
</dbReference>
<evidence type="ECO:0000313" key="13">
    <source>
        <dbReference type="Proteomes" id="UP000225706"/>
    </source>
</evidence>
<evidence type="ECO:0000259" key="11">
    <source>
        <dbReference type="SMART" id="SM00385"/>
    </source>
</evidence>
<gene>
    <name evidence="12" type="primary">Ccnc</name>
    <name evidence="12" type="ORF">AWC38_SpisGene1596</name>
</gene>
<keyword evidence="13" id="KW-1185">Reference proteome</keyword>
<evidence type="ECO:0000313" key="12">
    <source>
        <dbReference type="EMBL" id="PFX33543.1"/>
    </source>
</evidence>
<feature type="region of interest" description="Disordered" evidence="10">
    <location>
        <begin position="258"/>
        <end position="281"/>
    </location>
</feature>
<sequence length="281" mass="32646">MAANFWLSSHCNQWLLDREEIELERQRDYQNLKDDDYKKIQIFFINFMQALGEHLKLRQQVIATASLYYKRFYARNSLKNIDPLLMAPTCMYLAHKTEECGVISNSRFNAACNAVVKNKFSFAFPGDQFPYRMTQVLECEFFLLEMMDCCLIVYHPYRPLTQYVADLGMEDAILPIAWRILNDSLRTDVSLIYPPYQIALAAIYMACVIQQKDSKQWFAELSVDMDKVLEITQEILQLYELFKSYDERAEISAVLSRAPRPKVRPTSATPGQTPSPVPPES</sequence>
<feature type="domain" description="Cyclin-like" evidence="11">
    <location>
        <begin position="46"/>
        <end position="145"/>
    </location>
</feature>
<keyword evidence="8" id="KW-0539">Nucleus</keyword>
<dbReference type="Proteomes" id="UP000225706">
    <property type="component" value="Unassembled WGS sequence"/>
</dbReference>
<feature type="domain" description="Cyclin-like" evidence="11">
    <location>
        <begin position="158"/>
        <end position="237"/>
    </location>
</feature>
<evidence type="ECO:0000256" key="10">
    <source>
        <dbReference type="SAM" id="MobiDB-lite"/>
    </source>
</evidence>
<reference evidence="13" key="1">
    <citation type="journal article" date="2017" name="bioRxiv">
        <title>Comparative analysis of the genomes of Stylophora pistillata and Acropora digitifera provides evidence for extensive differences between species of corals.</title>
        <authorList>
            <person name="Voolstra C.R."/>
            <person name="Li Y."/>
            <person name="Liew Y.J."/>
            <person name="Baumgarten S."/>
            <person name="Zoccola D."/>
            <person name="Flot J.-F."/>
            <person name="Tambutte S."/>
            <person name="Allemand D."/>
            <person name="Aranda M."/>
        </authorList>
    </citation>
    <scope>NUCLEOTIDE SEQUENCE [LARGE SCALE GENOMIC DNA]</scope>
</reference>
<dbReference type="AlphaFoldDB" id="A0A2B4SWR8"/>
<keyword evidence="6" id="KW-0010">Activator</keyword>
<dbReference type="InterPro" id="IPR006671">
    <property type="entry name" value="Cyclin_N"/>
</dbReference>
<evidence type="ECO:0000256" key="6">
    <source>
        <dbReference type="ARBA" id="ARBA00023159"/>
    </source>
</evidence>
<dbReference type="CDD" id="cd20514">
    <property type="entry name" value="CYCLIN_CCNC_rpt2"/>
    <property type="match status" value="1"/>
</dbReference>
<evidence type="ECO:0000256" key="8">
    <source>
        <dbReference type="ARBA" id="ARBA00023242"/>
    </source>
</evidence>
<protein>
    <submittedName>
        <fullName evidence="12">Cyclin-C</fullName>
    </submittedName>
</protein>
<keyword evidence="4" id="KW-0805">Transcription regulation</keyword>
<name>A0A2B4SWR8_STYPI</name>
<keyword evidence="3" id="KW-0678">Repressor</keyword>
<keyword evidence="5 9" id="KW-0195">Cyclin</keyword>
<comment type="similarity">
    <text evidence="2">Belongs to the cyclin family. Cyclin C subfamily.</text>
</comment>
<evidence type="ECO:0000256" key="7">
    <source>
        <dbReference type="ARBA" id="ARBA00023163"/>
    </source>
</evidence>
<dbReference type="FunFam" id="1.10.472.10:FF:000017">
    <property type="entry name" value="Putative cyclin-c"/>
    <property type="match status" value="1"/>
</dbReference>
<dbReference type="CDD" id="cd20513">
    <property type="entry name" value="CYCLIN_CCNC_rpt1"/>
    <property type="match status" value="1"/>
</dbReference>
<evidence type="ECO:0000256" key="1">
    <source>
        <dbReference type="ARBA" id="ARBA00004123"/>
    </source>
</evidence>
<dbReference type="PIRSF" id="PIRSF028758">
    <property type="entry name" value="Cyclin, C/H/G types"/>
    <property type="match status" value="1"/>
</dbReference>
<dbReference type="FunFam" id="1.10.472.10:FF:000076">
    <property type="entry name" value="RNA polymerase II holoenzyme cyclin-like subunit"/>
    <property type="match status" value="1"/>
</dbReference>
<dbReference type="Pfam" id="PF00134">
    <property type="entry name" value="Cyclin_N"/>
    <property type="match status" value="1"/>
</dbReference>
<evidence type="ECO:0000256" key="4">
    <source>
        <dbReference type="ARBA" id="ARBA00023015"/>
    </source>
</evidence>
<evidence type="ECO:0000256" key="3">
    <source>
        <dbReference type="ARBA" id="ARBA00022491"/>
    </source>
</evidence>
<proteinExistence type="inferred from homology"/>
<evidence type="ECO:0000256" key="2">
    <source>
        <dbReference type="ARBA" id="ARBA00008638"/>
    </source>
</evidence>
<evidence type="ECO:0000256" key="9">
    <source>
        <dbReference type="RuleBase" id="RU000383"/>
    </source>
</evidence>
<dbReference type="OrthoDB" id="10266018at2759"/>
<comment type="caution">
    <text evidence="12">The sequence shown here is derived from an EMBL/GenBank/DDBJ whole genome shotgun (WGS) entry which is preliminary data.</text>
</comment>
<organism evidence="12 13">
    <name type="scientific">Stylophora pistillata</name>
    <name type="common">Smooth cauliflower coral</name>
    <dbReference type="NCBI Taxonomy" id="50429"/>
    <lineage>
        <taxon>Eukaryota</taxon>
        <taxon>Metazoa</taxon>
        <taxon>Cnidaria</taxon>
        <taxon>Anthozoa</taxon>
        <taxon>Hexacorallia</taxon>
        <taxon>Scleractinia</taxon>
        <taxon>Astrocoeniina</taxon>
        <taxon>Pocilloporidae</taxon>
        <taxon>Stylophora</taxon>
    </lineage>
</organism>
<keyword evidence="7" id="KW-0804">Transcription</keyword>
<dbReference type="InterPro" id="IPR031658">
    <property type="entry name" value="Cyclin_C_2"/>
</dbReference>
<dbReference type="GO" id="GO:0005634">
    <property type="term" value="C:nucleus"/>
    <property type="evidence" value="ECO:0007669"/>
    <property type="project" value="UniProtKB-SubCell"/>
</dbReference>
<dbReference type="InterPro" id="IPR043198">
    <property type="entry name" value="Cyclin/Ssn8"/>
</dbReference>